<dbReference type="EMBL" id="QDEB01101596">
    <property type="protein sequence ID" value="RZC31891.1"/>
    <property type="molecule type" value="Genomic_DNA"/>
</dbReference>
<evidence type="ECO:0000313" key="3">
    <source>
        <dbReference type="Proteomes" id="UP000292052"/>
    </source>
</evidence>
<evidence type="ECO:0000313" key="2">
    <source>
        <dbReference type="EMBL" id="RZC31891.1"/>
    </source>
</evidence>
<evidence type="ECO:0000256" key="1">
    <source>
        <dbReference type="SAM" id="MobiDB-lite"/>
    </source>
</evidence>
<keyword evidence="3" id="KW-1185">Reference proteome</keyword>
<accession>A0A482VGA7</accession>
<sequence>MQHLKGRTRPGKAESIAVSVVSSSSRTIADCHERATRPRITVIGDSLIRIHNSTKIKNTPTSDGPAGGQFRA</sequence>
<dbReference type="AlphaFoldDB" id="A0A482VGA7"/>
<reference evidence="2 3" key="1">
    <citation type="submission" date="2017-03" db="EMBL/GenBank/DDBJ databases">
        <title>Genome of the blue death feigning beetle - Asbolus verrucosus.</title>
        <authorList>
            <person name="Rider S.D."/>
        </authorList>
    </citation>
    <scope>NUCLEOTIDE SEQUENCE [LARGE SCALE GENOMIC DNA]</scope>
    <source>
        <strain evidence="2">Butters</strain>
        <tissue evidence="2">Head and leg muscle</tissue>
    </source>
</reference>
<organism evidence="2 3">
    <name type="scientific">Asbolus verrucosus</name>
    <name type="common">Desert ironclad beetle</name>
    <dbReference type="NCBI Taxonomy" id="1661398"/>
    <lineage>
        <taxon>Eukaryota</taxon>
        <taxon>Metazoa</taxon>
        <taxon>Ecdysozoa</taxon>
        <taxon>Arthropoda</taxon>
        <taxon>Hexapoda</taxon>
        <taxon>Insecta</taxon>
        <taxon>Pterygota</taxon>
        <taxon>Neoptera</taxon>
        <taxon>Endopterygota</taxon>
        <taxon>Coleoptera</taxon>
        <taxon>Polyphaga</taxon>
        <taxon>Cucujiformia</taxon>
        <taxon>Tenebrionidae</taxon>
        <taxon>Pimeliinae</taxon>
        <taxon>Asbolus</taxon>
    </lineage>
</organism>
<feature type="region of interest" description="Disordered" evidence="1">
    <location>
        <begin position="53"/>
        <end position="72"/>
    </location>
</feature>
<comment type="caution">
    <text evidence="2">The sequence shown here is derived from an EMBL/GenBank/DDBJ whole genome shotgun (WGS) entry which is preliminary data.</text>
</comment>
<protein>
    <submittedName>
        <fullName evidence="2">Uncharacterized protein</fullName>
    </submittedName>
</protein>
<feature type="compositionally biased region" description="Polar residues" evidence="1">
    <location>
        <begin position="53"/>
        <end position="62"/>
    </location>
</feature>
<gene>
    <name evidence="2" type="ORF">BDFB_011680</name>
</gene>
<proteinExistence type="predicted"/>
<name>A0A482VGA7_ASBVE</name>
<dbReference type="Proteomes" id="UP000292052">
    <property type="component" value="Unassembled WGS sequence"/>
</dbReference>